<dbReference type="SMART" id="SM00969">
    <property type="entry name" value="SOCS_box"/>
    <property type="match status" value="1"/>
</dbReference>
<accession>G1PZH4</accession>
<protein>
    <submittedName>
        <fullName evidence="4">Ankyrin repeat and SOCS box containing 18</fullName>
    </submittedName>
</protein>
<dbReference type="InterPro" id="IPR036770">
    <property type="entry name" value="Ankyrin_rpt-contain_sf"/>
</dbReference>
<dbReference type="UniPathway" id="UPA00143"/>
<proteinExistence type="predicted"/>
<dbReference type="Pfam" id="PF07525">
    <property type="entry name" value="SOCS_box"/>
    <property type="match status" value="1"/>
</dbReference>
<dbReference type="InterPro" id="IPR036036">
    <property type="entry name" value="SOCS_box-like_dom_sf"/>
</dbReference>
<dbReference type="GO" id="GO:0035556">
    <property type="term" value="P:intracellular signal transduction"/>
    <property type="evidence" value="ECO:0007669"/>
    <property type="project" value="InterPro"/>
</dbReference>
<feature type="domain" description="SOCS box" evidence="3">
    <location>
        <begin position="367"/>
        <end position="419"/>
    </location>
</feature>
<comment type="pathway">
    <text evidence="1">Protein modification; protein ubiquitination.</text>
</comment>
<dbReference type="InterPro" id="IPR052391">
    <property type="entry name" value="E3_Ligase-Neurotoxin"/>
</dbReference>
<evidence type="ECO:0000259" key="3">
    <source>
        <dbReference type="PROSITE" id="PS50225"/>
    </source>
</evidence>
<dbReference type="Pfam" id="PF00023">
    <property type="entry name" value="Ank"/>
    <property type="match status" value="1"/>
</dbReference>
<gene>
    <name evidence="4" type="primary">ASB18</name>
</gene>
<evidence type="ECO:0000313" key="5">
    <source>
        <dbReference type="Proteomes" id="UP000001074"/>
    </source>
</evidence>
<dbReference type="CDD" id="cd03723">
    <property type="entry name" value="SOCS_ASB4_ASB18"/>
    <property type="match status" value="1"/>
</dbReference>
<dbReference type="GeneTree" id="ENSGT00940000162056"/>
<dbReference type="EMBL" id="AAPE02003659">
    <property type="status" value="NOT_ANNOTATED_CDS"/>
    <property type="molecule type" value="Genomic_DNA"/>
</dbReference>
<evidence type="ECO:0000313" key="4">
    <source>
        <dbReference type="Ensembl" id="ENSMLUP00000016856.1"/>
    </source>
</evidence>
<keyword evidence="5" id="KW-1185">Reference proteome</keyword>
<dbReference type="SUPFAM" id="SSF158235">
    <property type="entry name" value="SOCS box-like"/>
    <property type="match status" value="1"/>
</dbReference>
<dbReference type="FunFam" id="1.10.750.20:FF:000001">
    <property type="entry name" value="Ankyrin repeat and SOCS box containing 1"/>
    <property type="match status" value="1"/>
</dbReference>
<dbReference type="Ensembl" id="ENSMLUT00000028428.1">
    <property type="protein sequence ID" value="ENSMLUP00000016856.1"/>
    <property type="gene ID" value="ENSMLUG00000011493.2"/>
</dbReference>
<dbReference type="Proteomes" id="UP000001074">
    <property type="component" value="Unassembled WGS sequence"/>
</dbReference>
<evidence type="ECO:0000256" key="1">
    <source>
        <dbReference type="ARBA" id="ARBA00004906"/>
    </source>
</evidence>
<dbReference type="EMBL" id="AAPE02003660">
    <property type="status" value="NOT_ANNOTATED_CDS"/>
    <property type="molecule type" value="Genomic_DNA"/>
</dbReference>
<dbReference type="EMBL" id="AAPE02003658">
    <property type="status" value="NOT_ANNOTATED_CDS"/>
    <property type="molecule type" value="Genomic_DNA"/>
</dbReference>
<dbReference type="PANTHER" id="PTHR24133:SF40">
    <property type="entry name" value="ANKYRIN REPEAT DOMAIN 44"/>
    <property type="match status" value="1"/>
</dbReference>
<name>G1PZH4_MYOLU</name>
<sequence length="428" mass="46398">MSSSDCLPDHPLSSDLVRRLKSALDARDEETVRTVICTQVRHVDAVIELANDDWMKDPSAQLPPGVLLGLWTLEYTRELTTPLCIAAARGHAACVSTLLRGADPNASPEAWPLHEAAWGPTLGQLLLRPRRPDLVGLEAAEGAHLWGRPLSPKCAQALLEHGASVHRAGPGLDTPLHVAAQHGGGRAACDDSLRLSFSGPQCARGSEGSAAARTASDPTCRRGSAALRARARPSPCTRLCLGAGRRRTRPTRTSSSPLHKACGHARPGLALLLLRARGRRGRARLRKAPRPWARVLQAAACAPQAAPQRTVQALLNHGSPTLWPDAFPKVLQTCAPAPAVIEVLFNAYPQLRVSESWREVIPEEVFQAHRPFYQSLFALAGSPRRLLHLCRCAIRRRFGKQCSRLVPLLPLPATLQSYLLLEPEGVLH</sequence>
<dbReference type="InterPro" id="IPR001496">
    <property type="entry name" value="SOCS_box"/>
</dbReference>
<dbReference type="HOGENOM" id="CLU_035721_2_0_1"/>
<dbReference type="Gene3D" id="1.25.40.20">
    <property type="entry name" value="Ankyrin repeat-containing domain"/>
    <property type="match status" value="1"/>
</dbReference>
<dbReference type="PROSITE" id="PS50225">
    <property type="entry name" value="SOCS"/>
    <property type="match status" value="1"/>
</dbReference>
<dbReference type="InterPro" id="IPR002110">
    <property type="entry name" value="Ankyrin_rpt"/>
</dbReference>
<evidence type="ECO:0000256" key="2">
    <source>
        <dbReference type="SAM" id="MobiDB-lite"/>
    </source>
</evidence>
<dbReference type="SUPFAM" id="SSF48403">
    <property type="entry name" value="Ankyrin repeat"/>
    <property type="match status" value="2"/>
</dbReference>
<dbReference type="Gene3D" id="1.10.750.20">
    <property type="entry name" value="SOCS box"/>
    <property type="match status" value="1"/>
</dbReference>
<feature type="region of interest" description="Disordered" evidence="2">
    <location>
        <begin position="204"/>
        <end position="226"/>
    </location>
</feature>
<reference evidence="4" key="2">
    <citation type="submission" date="2025-08" db="UniProtKB">
        <authorList>
            <consortium name="Ensembl"/>
        </authorList>
    </citation>
    <scope>IDENTIFICATION</scope>
</reference>
<dbReference type="AlphaFoldDB" id="G1PZH4"/>
<dbReference type="GO" id="GO:0016567">
    <property type="term" value="P:protein ubiquitination"/>
    <property type="evidence" value="ECO:0007669"/>
    <property type="project" value="UniProtKB-UniPathway"/>
</dbReference>
<reference evidence="4" key="3">
    <citation type="submission" date="2025-09" db="UniProtKB">
        <authorList>
            <consortium name="Ensembl"/>
        </authorList>
    </citation>
    <scope>IDENTIFICATION</scope>
</reference>
<dbReference type="PANTHER" id="PTHR24133">
    <property type="entry name" value="ANKYRIN DOMAIN-CONTAINING"/>
    <property type="match status" value="1"/>
</dbReference>
<organism evidence="4 5">
    <name type="scientific">Myotis lucifugus</name>
    <name type="common">Little brown bat</name>
    <dbReference type="NCBI Taxonomy" id="59463"/>
    <lineage>
        <taxon>Eukaryota</taxon>
        <taxon>Metazoa</taxon>
        <taxon>Chordata</taxon>
        <taxon>Craniata</taxon>
        <taxon>Vertebrata</taxon>
        <taxon>Euteleostomi</taxon>
        <taxon>Mammalia</taxon>
        <taxon>Eutheria</taxon>
        <taxon>Laurasiatheria</taxon>
        <taxon>Chiroptera</taxon>
        <taxon>Yangochiroptera</taxon>
        <taxon>Vespertilionidae</taxon>
        <taxon>Myotis</taxon>
    </lineage>
</organism>
<reference evidence="4 5" key="1">
    <citation type="journal article" date="2011" name="Nature">
        <title>A high-resolution map of human evolutionary constraint using 29 mammals.</title>
        <authorList>
            <person name="Lindblad-Toh K."/>
            <person name="Garber M."/>
            <person name="Zuk O."/>
            <person name="Lin M.F."/>
            <person name="Parker B.J."/>
            <person name="Washietl S."/>
            <person name="Kheradpour P."/>
            <person name="Ernst J."/>
            <person name="Jordan G."/>
            <person name="Mauceli E."/>
            <person name="Ward L.D."/>
            <person name="Lowe C.B."/>
            <person name="Holloway A.K."/>
            <person name="Clamp M."/>
            <person name="Gnerre S."/>
            <person name="Alfoldi J."/>
            <person name="Beal K."/>
            <person name="Chang J."/>
            <person name="Clawson H."/>
            <person name="Cuff J."/>
            <person name="Di Palma F."/>
            <person name="Fitzgerald S."/>
            <person name="Flicek P."/>
            <person name="Guttman M."/>
            <person name="Hubisz M.J."/>
            <person name="Jaffe D.B."/>
            <person name="Jungreis I."/>
            <person name="Kent W.J."/>
            <person name="Kostka D."/>
            <person name="Lara M."/>
            <person name="Martins A.L."/>
            <person name="Massingham T."/>
            <person name="Moltke I."/>
            <person name="Raney B.J."/>
            <person name="Rasmussen M.D."/>
            <person name="Robinson J."/>
            <person name="Stark A."/>
            <person name="Vilella A.J."/>
            <person name="Wen J."/>
            <person name="Xie X."/>
            <person name="Zody M.C."/>
            <person name="Baldwin J."/>
            <person name="Bloom T."/>
            <person name="Chin C.W."/>
            <person name="Heiman D."/>
            <person name="Nicol R."/>
            <person name="Nusbaum C."/>
            <person name="Young S."/>
            <person name="Wilkinson J."/>
            <person name="Worley K.C."/>
            <person name="Kovar C.L."/>
            <person name="Muzny D.M."/>
            <person name="Gibbs R.A."/>
            <person name="Cree A."/>
            <person name="Dihn H.H."/>
            <person name="Fowler G."/>
            <person name="Jhangiani S."/>
            <person name="Joshi V."/>
            <person name="Lee S."/>
            <person name="Lewis L.R."/>
            <person name="Nazareth L.V."/>
            <person name="Okwuonu G."/>
            <person name="Santibanez J."/>
            <person name="Warren W.C."/>
            <person name="Mardis E.R."/>
            <person name="Weinstock G.M."/>
            <person name="Wilson R.K."/>
            <person name="Delehaunty K."/>
            <person name="Dooling D."/>
            <person name="Fronik C."/>
            <person name="Fulton L."/>
            <person name="Fulton B."/>
            <person name="Graves T."/>
            <person name="Minx P."/>
            <person name="Sodergren E."/>
            <person name="Birney E."/>
            <person name="Margulies E.H."/>
            <person name="Herrero J."/>
            <person name="Green E.D."/>
            <person name="Haussler D."/>
            <person name="Siepel A."/>
            <person name="Goldman N."/>
            <person name="Pollard K.S."/>
            <person name="Pedersen J.S."/>
            <person name="Lander E.S."/>
            <person name="Kellis M."/>
        </authorList>
    </citation>
    <scope>NUCLEOTIDE SEQUENCE [LARGE SCALE GENOMIC DNA]</scope>
</reference>